<dbReference type="InterPro" id="IPR031768">
    <property type="entry name" value="CBM60_xylan-bd"/>
</dbReference>
<protein>
    <submittedName>
        <fullName evidence="2">Iron-regulated protein frpC</fullName>
    </submittedName>
</protein>
<sequence length="527" mass="56314">MKVSDFRDSLGVVTHIGSDPYGDAKQIDRLLDWIGISNIRQSAPGNEESLLDLRTLGQLGARIDLLINGNGPVSLEGTLQDIAAVKPYLNAIEAPNEVNIWPITYSGLSGIKAAVAFQMDLYASVRSDASLNDVPVYSFTLGGILPSDVPDLGDLSDISDYANIHTYAANGIRPSWVIPASVEGMATIASNDPVVITETGYYTLPGNKDWGGVSDTVQAKYLLTTAFEDAQNGISRTYFYDLIDDASDPQGTDREAHFGFFTHDGKAKPAATAFHNLSVILSDTENSTASHGTVGYSVQDLPWTGGSMTLQADNGKIFIALWNDVALWDASSGKEIAAASQKVTVTLEQAASVIRVYDPMTGANALQDLRDQSTLSLELVDHPILVEVTPMSISSEAVESRSAPERTLTLALSEDEWNGDAQFIVSVNGQQIGGAQTVTAKHGKDAPQEFRFNGNWGDETLNVCVQFLNDAWGGSADTDRNLYVDSIALDGQAYAATTQALLNQTPANFTVGEAQLALPRGAGTLNL</sequence>
<organism evidence="2">
    <name type="scientific">Roseomonas mucosa</name>
    <dbReference type="NCBI Taxonomy" id="207340"/>
    <lineage>
        <taxon>Bacteria</taxon>
        <taxon>Pseudomonadati</taxon>
        <taxon>Pseudomonadota</taxon>
        <taxon>Alphaproteobacteria</taxon>
        <taxon>Acetobacterales</taxon>
        <taxon>Roseomonadaceae</taxon>
        <taxon>Roseomonas</taxon>
    </lineage>
</organism>
<reference evidence="2" key="1">
    <citation type="submission" date="2017-12" db="EMBL/GenBank/DDBJ databases">
        <authorList>
            <person name="Martens C."/>
            <person name="Dahlstrom E."/>
            <person name="Barbian K."/>
            <person name="Sykora L."/>
            <person name="Ricklefs S."/>
            <person name="Bruno D."/>
            <person name="Anzick I."/>
            <person name="Myles I."/>
            <person name="Datta S.K."/>
        </authorList>
    </citation>
    <scope>NUCLEOTIDE SEQUENCE</scope>
    <source>
        <strain evidence="2">AD2</strain>
        <plasmid evidence="2">p3-AD2</plasmid>
    </source>
</reference>
<dbReference type="Pfam" id="PF16841">
    <property type="entry name" value="CBM60"/>
    <property type="match status" value="1"/>
</dbReference>
<keyword evidence="2" id="KW-0614">Plasmid</keyword>
<dbReference type="AlphaFoldDB" id="A0A4Y1MQ42"/>
<feature type="domain" description="Carbohydrate binding module xylan-binding" evidence="1">
    <location>
        <begin position="407"/>
        <end position="499"/>
    </location>
</feature>
<accession>A0A4Y1MQ42</accession>
<dbReference type="Gene3D" id="3.20.20.80">
    <property type="entry name" value="Glycosidases"/>
    <property type="match status" value="1"/>
</dbReference>
<dbReference type="SUPFAM" id="SSF51445">
    <property type="entry name" value="(Trans)glycosidases"/>
    <property type="match status" value="1"/>
</dbReference>
<dbReference type="RefSeq" id="WP_397540361.1">
    <property type="nucleotide sequence ID" value="NZ_CP025184.1"/>
</dbReference>
<proteinExistence type="predicted"/>
<feature type="non-terminal residue" evidence="2">
    <location>
        <position position="527"/>
    </location>
</feature>
<gene>
    <name evidence="2" type="ORF">RADP37_01627a</name>
</gene>
<dbReference type="EMBL" id="CP025184">
    <property type="protein sequence ID" value="AWV20068.1"/>
    <property type="molecule type" value="Genomic_DNA"/>
</dbReference>
<evidence type="ECO:0000259" key="1">
    <source>
        <dbReference type="Pfam" id="PF16841"/>
    </source>
</evidence>
<dbReference type="Gene3D" id="2.60.60.40">
    <property type="match status" value="1"/>
</dbReference>
<geneLocation type="plasmid" evidence="2">
    <name>p3-AD2</name>
</geneLocation>
<name>A0A4Y1MQ42_9PROT</name>
<evidence type="ECO:0000313" key="2">
    <source>
        <dbReference type="EMBL" id="AWV20068.1"/>
    </source>
</evidence>
<dbReference type="InterPro" id="IPR017853">
    <property type="entry name" value="GH"/>
</dbReference>